<gene>
    <name evidence="1" type="ORF">H8M03_03865</name>
</gene>
<evidence type="ECO:0000313" key="2">
    <source>
        <dbReference type="Proteomes" id="UP000515861"/>
    </source>
</evidence>
<dbReference type="EMBL" id="CP060697">
    <property type="protein sequence ID" value="QNM83481.1"/>
    <property type="molecule type" value="Genomic_DNA"/>
</dbReference>
<name>A0A7G9L4D2_9SPHN</name>
<evidence type="ECO:0000313" key="1">
    <source>
        <dbReference type="EMBL" id="QNM83481.1"/>
    </source>
</evidence>
<dbReference type="Proteomes" id="UP000515861">
    <property type="component" value="Chromosome"/>
</dbReference>
<dbReference type="RefSeq" id="WP_187480436.1">
    <property type="nucleotide sequence ID" value="NZ_CP060697.1"/>
</dbReference>
<organism evidence="1 2">
    <name type="scientific">Sphingomonas sabuli</name>
    <dbReference type="NCBI Taxonomy" id="2764186"/>
    <lineage>
        <taxon>Bacteria</taxon>
        <taxon>Pseudomonadati</taxon>
        <taxon>Pseudomonadota</taxon>
        <taxon>Alphaproteobacteria</taxon>
        <taxon>Sphingomonadales</taxon>
        <taxon>Sphingomonadaceae</taxon>
        <taxon>Sphingomonas</taxon>
    </lineage>
</organism>
<dbReference type="AlphaFoldDB" id="A0A7G9L4D2"/>
<accession>A0A7G9L4D2</accession>
<reference evidence="1 2" key="1">
    <citation type="submission" date="2020-08" db="EMBL/GenBank/DDBJ databases">
        <title>Sphingomonas sp. sand1-3 16S ribosomal RNA gene Genome sequencing and assembly.</title>
        <authorList>
            <person name="Kang M."/>
        </authorList>
    </citation>
    <scope>NUCLEOTIDE SEQUENCE [LARGE SCALE GENOMIC DNA]</scope>
    <source>
        <strain evidence="2">sand1-3</strain>
    </source>
</reference>
<dbReference type="KEGG" id="ssau:H8M03_03865"/>
<sequence>MRLALSPAASGLLRALLRRGGVKRDRILLTEFRSTDWQSLTFVGEQHQISLRLPSSDADALAALLVDGIEDHEFEIPGHVVADIVLVGDPQRQADGSVSLTIEALTVAE</sequence>
<proteinExistence type="predicted"/>
<keyword evidence="2" id="KW-1185">Reference proteome</keyword>
<protein>
    <submittedName>
        <fullName evidence="1">Uncharacterized protein</fullName>
    </submittedName>
</protein>